<evidence type="ECO:0000313" key="3">
    <source>
        <dbReference type="Proteomes" id="UP000006968"/>
    </source>
</evidence>
<dbReference type="Proteomes" id="UP000006968">
    <property type="component" value="Chromosome XV"/>
</dbReference>
<name>J8PHY5_SACAR</name>
<protein>
    <submittedName>
        <fullName evidence="2">YOR112W</fullName>
    </submittedName>
</protein>
<dbReference type="OrthoDB" id="447103at2759"/>
<dbReference type="Gene3D" id="1.10.510.10">
    <property type="entry name" value="Transferase(Phosphotransferase) domain 1"/>
    <property type="match status" value="1"/>
</dbReference>
<gene>
    <name evidence="2" type="ORF">SU7_3256</name>
</gene>
<keyword evidence="3" id="KW-1185">Reference proteome</keyword>
<sequence length="765" mass="85109">MNFSSIFKSISNFQFPYTIDETTTIETALWQCFDGIRKADSLPVTIFKAKRSPENEALILNAVHMAKILKIPGLCAVLETFDSDPQSTFIVTERVVPFPWDDLRSLSRNKFGIELGLSQLLTTLGFLNKFVLGTLSKGSIFTNSKGEWVLFGLELCSNREGLNTFDFTSKARTYYRLIGSQLPSEDPNAIDSIGLGLLIKDLMGPSSLPKDWAVNVNMISDGRMGIETFRKRLENTETWRSNPLINFYQELKELHIKDPQGKLVVMSNLENLYLESRGIFRNLTPGMIENFIIPELCEIIKLLMSQSMASTSSNVATNFNSSHKLVPFLAIVLDLTSETNTFPAGFSDLIAQSFKLPDRQLRFLLLIYLPKLIGPLGNSEISGRIYPHFSQGLTDSDATLRLQTLKTIPCIVPCLTERQLNNELLRFLAKTQVDPDIDIRTWTVLIISRISTILSTTVGNRSNILATAFTKSLKDPQVKPRLAALYGLEKSIELFDVNTIANKILTVIAPGLLDKSSIVRDKAKTLFEMYLKKLEKEAQIIQTSDNTSDSEDTKDIDFDNYCCGEDDMNKEDGILAAQFLDNLRLNSPAATSPKSDVNSEVDSTWDDNGWDNLADANGSTVDSTTEPLGKAVNPAATASTEKVYGKPIQINKSWNEKLNGNGWMQEESDPWNEPQDHPKQQTSILGKKLIPNGKLSIKKKKPTILAPRSSRSNVTTTTAAAVKTSLPTERTRGKLTAGARSLPSNNASTDGWDEDPDADSWDTEW</sequence>
<feature type="region of interest" description="Disordered" evidence="1">
    <location>
        <begin position="704"/>
        <end position="765"/>
    </location>
</feature>
<dbReference type="InterPro" id="IPR016024">
    <property type="entry name" value="ARM-type_fold"/>
</dbReference>
<organism evidence="2 3">
    <name type="scientific">Saccharomyces arboricola (strain H-6 / AS 2.3317 / CBS 10644)</name>
    <name type="common">Yeast</name>
    <dbReference type="NCBI Taxonomy" id="1160507"/>
    <lineage>
        <taxon>Eukaryota</taxon>
        <taxon>Fungi</taxon>
        <taxon>Dikarya</taxon>
        <taxon>Ascomycota</taxon>
        <taxon>Saccharomycotina</taxon>
        <taxon>Saccharomycetes</taxon>
        <taxon>Saccharomycetales</taxon>
        <taxon>Saccharomycetaceae</taxon>
        <taxon>Saccharomyces</taxon>
    </lineage>
</organism>
<evidence type="ECO:0000256" key="1">
    <source>
        <dbReference type="SAM" id="MobiDB-lite"/>
    </source>
</evidence>
<dbReference type="Gene3D" id="3.30.200.20">
    <property type="entry name" value="Phosphorylase Kinase, domain 1"/>
    <property type="match status" value="1"/>
</dbReference>
<dbReference type="SUPFAM" id="SSF48371">
    <property type="entry name" value="ARM repeat"/>
    <property type="match status" value="1"/>
</dbReference>
<proteinExistence type="predicted"/>
<dbReference type="EMBL" id="ALIE01000182">
    <property type="protein sequence ID" value="EJS41715.1"/>
    <property type="molecule type" value="Genomic_DNA"/>
</dbReference>
<comment type="caution">
    <text evidence="2">The sequence shown here is derived from an EMBL/GenBank/DDBJ whole genome shotgun (WGS) entry which is preliminary data.</text>
</comment>
<dbReference type="Gene3D" id="1.25.10.10">
    <property type="entry name" value="Leucine-rich Repeat Variant"/>
    <property type="match status" value="1"/>
</dbReference>
<dbReference type="AlphaFoldDB" id="J8PHY5"/>
<accession>J8PHY5</accession>
<dbReference type="PANTHER" id="PTHR12984:SF3">
    <property type="entry name" value="N-TERMINAL KINASE-LIKE PROTEIN"/>
    <property type="match status" value="1"/>
</dbReference>
<dbReference type="GO" id="GO:0006409">
    <property type="term" value="P:tRNA export from nucleus"/>
    <property type="evidence" value="ECO:0007669"/>
    <property type="project" value="TreeGrafter"/>
</dbReference>
<dbReference type="InterPro" id="IPR011989">
    <property type="entry name" value="ARM-like"/>
</dbReference>
<dbReference type="InterPro" id="IPR051177">
    <property type="entry name" value="CIK-Related_Protein"/>
</dbReference>
<reference evidence="2 3" key="1">
    <citation type="journal article" date="2013" name="BMC Genomics">
        <title>High quality de novo sequencing and assembly of the Saccharomyces arboricolus genome.</title>
        <authorList>
            <person name="Liti G."/>
            <person name="Nguyen Ba A.N."/>
            <person name="Blythe M."/>
            <person name="Mueller C.A."/>
            <person name="Bergstroem A."/>
            <person name="Cubillos F.A."/>
            <person name="Dafhnis-Calas F."/>
            <person name="Khoshraftar S."/>
            <person name="Malla S."/>
            <person name="Mehta N."/>
            <person name="Siow C.C."/>
            <person name="Warringer J."/>
            <person name="Moses A.M."/>
            <person name="Louis E.J."/>
            <person name="Nieduszynski C.A."/>
        </authorList>
    </citation>
    <scope>NUCLEOTIDE SEQUENCE [LARGE SCALE GENOMIC DNA]</scope>
    <source>
        <strain evidence="3">H-6 / AS 2.3317 / CBS 10644</strain>
    </source>
</reference>
<dbReference type="PANTHER" id="PTHR12984">
    <property type="entry name" value="SCY1-RELATED S/T PROTEIN KINASE-LIKE"/>
    <property type="match status" value="1"/>
</dbReference>
<dbReference type="HOGENOM" id="CLU_010392_2_0_1"/>
<feature type="region of interest" description="Disordered" evidence="1">
    <location>
        <begin position="661"/>
        <end position="682"/>
    </location>
</feature>
<feature type="compositionally biased region" description="Acidic residues" evidence="1">
    <location>
        <begin position="751"/>
        <end position="765"/>
    </location>
</feature>
<dbReference type="GO" id="GO:0005737">
    <property type="term" value="C:cytoplasm"/>
    <property type="evidence" value="ECO:0007669"/>
    <property type="project" value="TreeGrafter"/>
</dbReference>
<evidence type="ECO:0000313" key="2">
    <source>
        <dbReference type="EMBL" id="EJS41715.1"/>
    </source>
</evidence>